<keyword evidence="4" id="KW-1185">Reference proteome</keyword>
<feature type="domain" description="DUF3322" evidence="2">
    <location>
        <begin position="9"/>
        <end position="199"/>
    </location>
</feature>
<dbReference type="InterPro" id="IPR014544">
    <property type="entry name" value="UCP028408"/>
</dbReference>
<name>A0ABV6C8G3_9GAMM</name>
<dbReference type="Pfam" id="PF11795">
    <property type="entry name" value="DUF3322"/>
    <property type="match status" value="1"/>
</dbReference>
<evidence type="ECO:0000313" key="4">
    <source>
        <dbReference type="Proteomes" id="UP001589758"/>
    </source>
</evidence>
<reference evidence="3 4" key="1">
    <citation type="submission" date="2024-09" db="EMBL/GenBank/DDBJ databases">
        <authorList>
            <person name="Sun Q."/>
            <person name="Mori K."/>
        </authorList>
    </citation>
    <scope>NUCLEOTIDE SEQUENCE [LARGE SCALE GENOMIC DNA]</scope>
    <source>
        <strain evidence="3 4">CCM 8545</strain>
    </source>
</reference>
<dbReference type="PIRSF" id="PIRSF028408">
    <property type="entry name" value="UCP028408"/>
    <property type="match status" value="1"/>
</dbReference>
<evidence type="ECO:0000259" key="2">
    <source>
        <dbReference type="Pfam" id="PF11795"/>
    </source>
</evidence>
<dbReference type="EMBL" id="JBHLXE010000038">
    <property type="protein sequence ID" value="MFC0179258.1"/>
    <property type="molecule type" value="Genomic_DNA"/>
</dbReference>
<dbReference type="InterPro" id="IPR024534">
    <property type="entry name" value="JetD_C"/>
</dbReference>
<evidence type="ECO:0000313" key="3">
    <source>
        <dbReference type="EMBL" id="MFC0179258.1"/>
    </source>
</evidence>
<proteinExistence type="predicted"/>
<feature type="domain" description="Wadjet protein JetD C-terminal" evidence="1">
    <location>
        <begin position="223"/>
        <end position="392"/>
    </location>
</feature>
<protein>
    <submittedName>
        <fullName evidence="3">Wadjet anti-phage system protein JetD domain-containing protein</fullName>
    </submittedName>
</protein>
<evidence type="ECO:0000259" key="1">
    <source>
        <dbReference type="Pfam" id="PF09983"/>
    </source>
</evidence>
<dbReference type="Proteomes" id="UP001589758">
    <property type="component" value="Unassembled WGS sequence"/>
</dbReference>
<sequence>MFNPPSHMIKKLQAKYWETPVNLKLLLKNQMVFPITIPIVIPGAKSALDNLDAFREHVTQWLALAKKYPPKEGIEVLFEKKNYRSLGEQIIPRRLVISHFQALILLIGRENEINKLRANFASWVELFSPAKSKVKPFIDVLVDNLDFVQHVDWVTVNLLAKLLSQIEKGMGKGEYLRKLPLKEVDTKFIEMHLNFIEQLSIVLIDENIEHIGLLEWLSVVPKPKHWLLVIPLCNNARRLFGDLPLLRLPSDYLQREKLPVDRLIIVENEQSALCLPPMKNTIAIAGAGKNTSWLDAHFFKDQKIGYWGDIDSEGLTILSEARKKQPHIQSLMMDKSTVERFKERMVQEPLSIFKEPTHLTFEELDLFRQLRDGQFVQNRLEQERISNDFIEKFLNNWL</sequence>
<gene>
    <name evidence="3" type="ORF">ACFFIT_03945</name>
</gene>
<dbReference type="InterPro" id="IPR024537">
    <property type="entry name" value="DUF3322"/>
</dbReference>
<dbReference type="RefSeq" id="WP_385876354.1">
    <property type="nucleotide sequence ID" value="NZ_JBHLXE010000038.1"/>
</dbReference>
<dbReference type="Pfam" id="PF09983">
    <property type="entry name" value="JetD_C"/>
    <property type="match status" value="1"/>
</dbReference>
<organism evidence="3 4">
    <name type="scientific">Thorsellia kenyensis</name>
    <dbReference type="NCBI Taxonomy" id="1549888"/>
    <lineage>
        <taxon>Bacteria</taxon>
        <taxon>Pseudomonadati</taxon>
        <taxon>Pseudomonadota</taxon>
        <taxon>Gammaproteobacteria</taxon>
        <taxon>Enterobacterales</taxon>
        <taxon>Thorselliaceae</taxon>
        <taxon>Thorsellia</taxon>
    </lineage>
</organism>
<accession>A0ABV6C8G3</accession>
<comment type="caution">
    <text evidence="3">The sequence shown here is derived from an EMBL/GenBank/DDBJ whole genome shotgun (WGS) entry which is preliminary data.</text>
</comment>